<feature type="transmembrane region" description="Helical" evidence="6">
    <location>
        <begin position="287"/>
        <end position="313"/>
    </location>
</feature>
<evidence type="ECO:0000256" key="5">
    <source>
        <dbReference type="ARBA" id="ARBA00023136"/>
    </source>
</evidence>
<evidence type="ECO:0000256" key="1">
    <source>
        <dbReference type="ARBA" id="ARBA00004651"/>
    </source>
</evidence>
<keyword evidence="8" id="KW-1185">Reference proteome</keyword>
<feature type="transmembrane region" description="Helical" evidence="6">
    <location>
        <begin position="167"/>
        <end position="186"/>
    </location>
</feature>
<proteinExistence type="predicted"/>
<organism evidence="7 8">
    <name type="scientific">Lacinutrix venerupis</name>
    <dbReference type="NCBI Taxonomy" id="1486034"/>
    <lineage>
        <taxon>Bacteria</taxon>
        <taxon>Pseudomonadati</taxon>
        <taxon>Bacteroidota</taxon>
        <taxon>Flavobacteriia</taxon>
        <taxon>Flavobacteriales</taxon>
        <taxon>Flavobacteriaceae</taxon>
        <taxon>Lacinutrix</taxon>
    </lineage>
</organism>
<sequence length="324" mass="37718">MHNGLSYKTKQFFFVLIKLSIVVGAFYFIYNKLVNNNKLDFYEFATYLNSNNVLTAKNVILLMFLSFLNWYLEILKWQSLVSFIKKISFFEALKQSLGALTASLFTPNRIGEYGAKAIYFAKQYRKKILLLNLTGNTIQMVITVIFGGIGFYLFSLRYPIEIDSYRVLRFAILLLVIFSLSIFGLQQKKYKSNFFSISKLKHFFRKIPFRISVNTFLLSLFRYFVFSYQFYFLLSLFGVGLSYFEAMIIITSMYLLSSIIPSVFIFDVVIKGSVAVYLFSFAGIDEFTVLCAITLMWILNFVFPSIFGSYFVLNFNFNKQNKSA</sequence>
<feature type="transmembrane region" description="Helical" evidence="6">
    <location>
        <begin position="50"/>
        <end position="72"/>
    </location>
</feature>
<gene>
    <name evidence="7" type="ORF">BWR22_02925</name>
</gene>
<evidence type="ECO:0000256" key="3">
    <source>
        <dbReference type="ARBA" id="ARBA00022692"/>
    </source>
</evidence>
<dbReference type="Proteomes" id="UP000187506">
    <property type="component" value="Chromosome"/>
</dbReference>
<accession>A0AAC9PWB2</accession>
<keyword evidence="3 6" id="KW-0812">Transmembrane</keyword>
<keyword evidence="2" id="KW-1003">Cell membrane</keyword>
<evidence type="ECO:0000256" key="4">
    <source>
        <dbReference type="ARBA" id="ARBA00022989"/>
    </source>
</evidence>
<protein>
    <recommendedName>
        <fullName evidence="9">Lysylphosphatidylglycerol synthase-like protein</fullName>
    </recommendedName>
</protein>
<feature type="transmembrane region" description="Helical" evidence="6">
    <location>
        <begin position="12"/>
        <end position="30"/>
    </location>
</feature>
<dbReference type="InterPro" id="IPR022791">
    <property type="entry name" value="L-PG_synthase/AglD"/>
</dbReference>
<evidence type="ECO:0000313" key="7">
    <source>
        <dbReference type="EMBL" id="APX99303.1"/>
    </source>
</evidence>
<reference evidence="7 8" key="1">
    <citation type="submission" date="2017-01" db="EMBL/GenBank/DDBJ databases">
        <title>Complete genome of Lacinutrix venerupis DOK2-8 isolated from seawater in Dokdo.</title>
        <authorList>
            <person name="Chi W.-J."/>
            <person name="Kim J.H."/>
        </authorList>
    </citation>
    <scope>NUCLEOTIDE SEQUENCE [LARGE SCALE GENOMIC DNA]</scope>
    <source>
        <strain evidence="7 8">DOK2-8</strain>
    </source>
</reference>
<comment type="subcellular location">
    <subcellularLocation>
        <location evidence="1">Cell membrane</location>
        <topology evidence="1">Multi-pass membrane protein</topology>
    </subcellularLocation>
</comment>
<feature type="transmembrane region" description="Helical" evidence="6">
    <location>
        <begin position="129"/>
        <end position="155"/>
    </location>
</feature>
<dbReference type="GO" id="GO:0005886">
    <property type="term" value="C:plasma membrane"/>
    <property type="evidence" value="ECO:0007669"/>
    <property type="project" value="UniProtKB-SubCell"/>
</dbReference>
<evidence type="ECO:0000256" key="6">
    <source>
        <dbReference type="SAM" id="Phobius"/>
    </source>
</evidence>
<evidence type="ECO:0000256" key="2">
    <source>
        <dbReference type="ARBA" id="ARBA00022475"/>
    </source>
</evidence>
<dbReference type="Pfam" id="PF03706">
    <property type="entry name" value="LPG_synthase_TM"/>
    <property type="match status" value="1"/>
</dbReference>
<dbReference type="AlphaFoldDB" id="A0AAC9PWB2"/>
<dbReference type="RefSeq" id="WP_076731942.1">
    <property type="nucleotide sequence ID" value="NZ_CP019352.1"/>
</dbReference>
<feature type="transmembrane region" description="Helical" evidence="6">
    <location>
        <begin position="231"/>
        <end position="256"/>
    </location>
</feature>
<dbReference type="KEGG" id="lvn:BWR22_02925"/>
<evidence type="ECO:0000313" key="8">
    <source>
        <dbReference type="Proteomes" id="UP000187506"/>
    </source>
</evidence>
<dbReference type="EMBL" id="CP019352">
    <property type="protein sequence ID" value="APX99303.1"/>
    <property type="molecule type" value="Genomic_DNA"/>
</dbReference>
<keyword evidence="4 6" id="KW-1133">Transmembrane helix</keyword>
<feature type="transmembrane region" description="Helical" evidence="6">
    <location>
        <begin position="207"/>
        <end position="225"/>
    </location>
</feature>
<evidence type="ECO:0008006" key="9">
    <source>
        <dbReference type="Google" id="ProtNLM"/>
    </source>
</evidence>
<feature type="transmembrane region" description="Helical" evidence="6">
    <location>
        <begin position="263"/>
        <end position="281"/>
    </location>
</feature>
<name>A0AAC9PWB2_9FLAO</name>
<keyword evidence="5 6" id="KW-0472">Membrane</keyword>